<evidence type="ECO:0000256" key="5">
    <source>
        <dbReference type="ARBA" id="ARBA00022827"/>
    </source>
</evidence>
<dbReference type="InterPro" id="IPR036318">
    <property type="entry name" value="FAD-bd_PCMH-like_sf"/>
</dbReference>
<evidence type="ECO:0000256" key="6">
    <source>
        <dbReference type="ARBA" id="ARBA00023180"/>
    </source>
</evidence>
<organism evidence="10 11">
    <name type="scientific">Ananas comosus</name>
    <name type="common">Pineapple</name>
    <name type="synonym">Ananas ananas</name>
    <dbReference type="NCBI Taxonomy" id="4615"/>
    <lineage>
        <taxon>Eukaryota</taxon>
        <taxon>Viridiplantae</taxon>
        <taxon>Streptophyta</taxon>
        <taxon>Embryophyta</taxon>
        <taxon>Tracheophyta</taxon>
        <taxon>Spermatophyta</taxon>
        <taxon>Magnoliopsida</taxon>
        <taxon>Liliopsida</taxon>
        <taxon>Poales</taxon>
        <taxon>Bromeliaceae</taxon>
        <taxon>Bromelioideae</taxon>
        <taxon>Ananas</taxon>
    </lineage>
</organism>
<dbReference type="InterPro" id="IPR016166">
    <property type="entry name" value="FAD-bd_PCMH"/>
</dbReference>
<dbReference type="InterPro" id="IPR016167">
    <property type="entry name" value="FAD-bd_PCMH_sub1"/>
</dbReference>
<feature type="domain" description="FAD-binding PCMH-type" evidence="9">
    <location>
        <begin position="80"/>
        <end position="265"/>
    </location>
</feature>
<evidence type="ECO:0000256" key="4">
    <source>
        <dbReference type="ARBA" id="ARBA00022729"/>
    </source>
</evidence>
<keyword evidence="7" id="KW-0472">Membrane</keyword>
<dbReference type="EMBL" id="LSRQ01002818">
    <property type="protein sequence ID" value="OAY73161.1"/>
    <property type="molecule type" value="Genomic_DNA"/>
</dbReference>
<evidence type="ECO:0000256" key="2">
    <source>
        <dbReference type="ARBA" id="ARBA00005466"/>
    </source>
</evidence>
<keyword evidence="7" id="KW-1133">Transmembrane helix</keyword>
<comment type="cofactor">
    <cofactor evidence="1">
        <name>FAD</name>
        <dbReference type="ChEBI" id="CHEBI:57692"/>
    </cofactor>
</comment>
<dbReference type="Gene3D" id="3.30.43.10">
    <property type="entry name" value="Uridine Diphospho-n-acetylenolpyruvylglucosamine Reductase, domain 2"/>
    <property type="match status" value="2"/>
</dbReference>
<dbReference type="PANTHER" id="PTHR32448">
    <property type="entry name" value="OS08G0158400 PROTEIN"/>
    <property type="match status" value="1"/>
</dbReference>
<dbReference type="Pfam" id="PF08031">
    <property type="entry name" value="BBE"/>
    <property type="match status" value="2"/>
</dbReference>
<sequence>MATTTTTTTTTIPLLSLFLFSLLFSLLFHADAAQDLATCLTSAGVRNFTLYPSDPSDAATSPYFPLLNASLNNLRFSRSHVPKPRAIVLPTKLSHVPPSVLCLRNSSLRILLRSGGHSYEGLSYTTHETLTLTLTLAGFAILDLMNLNRVEVDVRSATAWVEAGATLGELYSAVAAASNGSLAFSGGSCPTVGSGGHISGGGFGLLSRRFGLAADLAVDALLLHPLSSSLLSLPALGPDPFWALRGGGGASFGPVLAWRLRLVPVPPLVSSLSLNLPGSPRFVAGLLHKWQLVAPALPDRVYLSAFVGAGLPGSNRTGLSVTFKCLFLGPSREAARLLNRRFAELGPTGPLWTESSWIESVLFFSGLPEGSTVHDLKDRALRKKTYFKAKSDYVRTPVAYGDLITAVDLLSRQPRAYLILDPYGGAMARIKSDAIAFPHRAGNIYAVQYLIEWTAEDDHRSAEYVAWLQGFYAHMERHVSAGPRAAYVNYVDLDLGQWTAGIGRTNPVEEARAWGERYFLGNYDRLVLAKTAVDPENVFRHAQSIPPLEKSFPICYSFLPTYKKTHYAHVVVIAIGASVTMHTFAALFLLLFIIFTTNCSCFPATSSAESSVLASCLAAAGVRNFSLAADPPPVSYTDLLDFSIQNLRFSLPDVPKPVAVILPGSKEQLRDAVLCVRRASLVIRVRSGGHSYEGLSYTIAAAPHRGDPPFAVVDLMNLNRVRVDPAKSTAWAESGATLGEIYYSVAESSRSTLAFPAGSCSTIGSGGHISGGGFGFLSRKFGLAADNVIDAVMIDAVGRILDRQSMGEDAFWAIRGGGGGSWGVVYAWKLRLVPVPDRVALLTVDRPGPSRLVAELVDTWQRVGPSLPDEFYLSVFLAGSTRGNATASFTGLFLGPKNSAMSVLSQRFPELRAEESDWAELTWAESAAQLAGLGSTSELTSRVSHGKGFFKAKSDYVRTPIPLYGIIRAVEMLSDEPSAYMILDPYGGAMARIESGALPFPHRAGNLYGIQYQVGWTAQNNSREAAYVAWIRAFYEFMRPFVSKNPRAAYVNYVDLDLGTDEWSGGGLNGGSMDAVHRARRWGEKYFMGNFDRLVRAKTIIDPHNVFNNAQSIPPLPN</sequence>
<feature type="chain" id="PRO_5008508260" evidence="8">
    <location>
        <begin position="33"/>
        <end position="1118"/>
    </location>
</feature>
<protein>
    <submittedName>
        <fullName evidence="10">Reticuline oxidase</fullName>
    </submittedName>
</protein>
<evidence type="ECO:0000256" key="1">
    <source>
        <dbReference type="ARBA" id="ARBA00001974"/>
    </source>
</evidence>
<reference evidence="10 11" key="1">
    <citation type="journal article" date="2016" name="DNA Res.">
        <title>The draft genome of MD-2 pineapple using hybrid error correction of long reads.</title>
        <authorList>
            <person name="Redwan R.M."/>
            <person name="Saidin A."/>
            <person name="Kumar S.V."/>
        </authorList>
    </citation>
    <scope>NUCLEOTIDE SEQUENCE [LARGE SCALE GENOMIC DNA]</scope>
    <source>
        <strain evidence="11">cv. MD2</strain>
        <tissue evidence="10">Leaf</tissue>
    </source>
</reference>
<feature type="domain" description="FAD-binding PCMH-type" evidence="9">
    <location>
        <begin position="653"/>
        <end position="835"/>
    </location>
</feature>
<evidence type="ECO:0000256" key="7">
    <source>
        <dbReference type="SAM" id="Phobius"/>
    </source>
</evidence>
<evidence type="ECO:0000256" key="3">
    <source>
        <dbReference type="ARBA" id="ARBA00022630"/>
    </source>
</evidence>
<dbReference type="Pfam" id="PF01565">
    <property type="entry name" value="FAD_binding_4"/>
    <property type="match status" value="2"/>
</dbReference>
<dbReference type="Proteomes" id="UP000092600">
    <property type="component" value="Unassembled WGS sequence"/>
</dbReference>
<dbReference type="InterPro" id="IPR006094">
    <property type="entry name" value="Oxid_FAD_bind_N"/>
</dbReference>
<name>A0A199V8F6_ANACO</name>
<feature type="transmembrane region" description="Helical" evidence="7">
    <location>
        <begin position="567"/>
        <end position="595"/>
    </location>
</feature>
<keyword evidence="3" id="KW-0285">Flavoprotein</keyword>
<dbReference type="SUPFAM" id="SSF56176">
    <property type="entry name" value="FAD-binding/transporter-associated domain-like"/>
    <property type="match status" value="2"/>
</dbReference>
<dbReference type="PROSITE" id="PS51387">
    <property type="entry name" value="FAD_PCMH"/>
    <property type="match status" value="2"/>
</dbReference>
<dbReference type="Gene3D" id="3.40.462.20">
    <property type="match status" value="2"/>
</dbReference>
<dbReference type="STRING" id="4615.A0A199V8F6"/>
<evidence type="ECO:0000256" key="8">
    <source>
        <dbReference type="SAM" id="SignalP"/>
    </source>
</evidence>
<evidence type="ECO:0000313" key="11">
    <source>
        <dbReference type="Proteomes" id="UP000092600"/>
    </source>
</evidence>
<dbReference type="GO" id="GO:0016491">
    <property type="term" value="F:oxidoreductase activity"/>
    <property type="evidence" value="ECO:0007669"/>
    <property type="project" value="InterPro"/>
</dbReference>
<keyword evidence="4 8" id="KW-0732">Signal</keyword>
<comment type="similarity">
    <text evidence="2">Belongs to the oxygen-dependent FAD-linked oxidoreductase family.</text>
</comment>
<comment type="caution">
    <text evidence="10">The sequence shown here is derived from an EMBL/GenBank/DDBJ whole genome shotgun (WGS) entry which is preliminary data.</text>
</comment>
<dbReference type="InterPro" id="IPR012951">
    <property type="entry name" value="BBE"/>
</dbReference>
<dbReference type="GO" id="GO:0071949">
    <property type="term" value="F:FAD binding"/>
    <property type="evidence" value="ECO:0007669"/>
    <property type="project" value="InterPro"/>
</dbReference>
<keyword evidence="5" id="KW-0274">FAD</keyword>
<dbReference type="AlphaFoldDB" id="A0A199V8F6"/>
<dbReference type="Gene3D" id="3.30.465.10">
    <property type="match status" value="2"/>
</dbReference>
<dbReference type="InterPro" id="IPR016169">
    <property type="entry name" value="FAD-bd_PCMH_sub2"/>
</dbReference>
<keyword evidence="6" id="KW-0325">Glycoprotein</keyword>
<gene>
    <name evidence="10" type="ORF">ACMD2_25030</name>
</gene>
<accession>A0A199V8F6</accession>
<keyword evidence="7" id="KW-0812">Transmembrane</keyword>
<proteinExistence type="inferred from homology"/>
<evidence type="ECO:0000259" key="9">
    <source>
        <dbReference type="PROSITE" id="PS51387"/>
    </source>
</evidence>
<feature type="signal peptide" evidence="8">
    <location>
        <begin position="1"/>
        <end position="32"/>
    </location>
</feature>
<evidence type="ECO:0000313" key="10">
    <source>
        <dbReference type="EMBL" id="OAY73161.1"/>
    </source>
</evidence>